<feature type="signal peptide" evidence="2">
    <location>
        <begin position="1"/>
        <end position="23"/>
    </location>
</feature>
<feature type="compositionally biased region" description="Polar residues" evidence="1">
    <location>
        <begin position="188"/>
        <end position="198"/>
    </location>
</feature>
<reference evidence="3 4" key="1">
    <citation type="journal article" date="2015" name="Plant Cell">
        <title>Oil accumulation by the oleaginous diatom Fistulifera solaris as revealed by the genome and transcriptome.</title>
        <authorList>
            <person name="Tanaka T."/>
            <person name="Maeda Y."/>
            <person name="Veluchamy A."/>
            <person name="Tanaka M."/>
            <person name="Abida H."/>
            <person name="Marechal E."/>
            <person name="Bowler C."/>
            <person name="Muto M."/>
            <person name="Sunaga Y."/>
            <person name="Tanaka M."/>
            <person name="Yoshino T."/>
            <person name="Taniguchi T."/>
            <person name="Fukuda Y."/>
            <person name="Nemoto M."/>
            <person name="Matsumoto M."/>
            <person name="Wong P.S."/>
            <person name="Aburatani S."/>
            <person name="Fujibuchi W."/>
        </authorList>
    </citation>
    <scope>NUCLEOTIDE SEQUENCE [LARGE SCALE GENOMIC DNA]</scope>
    <source>
        <strain evidence="3 4">JPCC DA0580</strain>
    </source>
</reference>
<evidence type="ECO:0000256" key="1">
    <source>
        <dbReference type="SAM" id="MobiDB-lite"/>
    </source>
</evidence>
<evidence type="ECO:0000256" key="2">
    <source>
        <dbReference type="SAM" id="SignalP"/>
    </source>
</evidence>
<keyword evidence="4" id="KW-1185">Reference proteome</keyword>
<evidence type="ECO:0000313" key="3">
    <source>
        <dbReference type="EMBL" id="GAX11161.1"/>
    </source>
</evidence>
<protein>
    <submittedName>
        <fullName evidence="3">Uncharacterized protein</fullName>
    </submittedName>
</protein>
<keyword evidence="2" id="KW-0732">Signal</keyword>
<dbReference type="OrthoDB" id="48292at2759"/>
<dbReference type="InParanoid" id="A0A1Z5JBL5"/>
<evidence type="ECO:0000313" key="4">
    <source>
        <dbReference type="Proteomes" id="UP000198406"/>
    </source>
</evidence>
<sequence>MVRLWAVAISALLAALMTHEADAFQIRTPALITAVGRGGATVSDETLLTTEEEEEEEENELEDDEEEEEIVDTAKLAAATVSATAKTKAKVEATKKASLKTEVNKKLTSTKKKKKNSWLHIPYILKASLNPITFFAMTKAYWASLFNLDYLKKADASQDLRSALEEKAKKGGTSNNKGRRKMKRGQAKTLSDLPQLNT</sequence>
<name>A0A1Z5JBL5_FISSO</name>
<feature type="compositionally biased region" description="Basic residues" evidence="1">
    <location>
        <begin position="177"/>
        <end position="186"/>
    </location>
</feature>
<dbReference type="EMBL" id="BDSP01000036">
    <property type="protein sequence ID" value="GAX11161.1"/>
    <property type="molecule type" value="Genomic_DNA"/>
</dbReference>
<feature type="chain" id="PRO_5013323583" evidence="2">
    <location>
        <begin position="24"/>
        <end position="198"/>
    </location>
</feature>
<feature type="region of interest" description="Disordered" evidence="1">
    <location>
        <begin position="47"/>
        <end position="68"/>
    </location>
</feature>
<feature type="compositionally biased region" description="Acidic residues" evidence="1">
    <location>
        <begin position="50"/>
        <end position="68"/>
    </location>
</feature>
<comment type="caution">
    <text evidence="3">The sequence shown here is derived from an EMBL/GenBank/DDBJ whole genome shotgun (WGS) entry which is preliminary data.</text>
</comment>
<proteinExistence type="predicted"/>
<gene>
    <name evidence="3" type="ORF">FisN_9Hh255</name>
</gene>
<dbReference type="AlphaFoldDB" id="A0A1Z5JBL5"/>
<organism evidence="3 4">
    <name type="scientific">Fistulifera solaris</name>
    <name type="common">Oleaginous diatom</name>
    <dbReference type="NCBI Taxonomy" id="1519565"/>
    <lineage>
        <taxon>Eukaryota</taxon>
        <taxon>Sar</taxon>
        <taxon>Stramenopiles</taxon>
        <taxon>Ochrophyta</taxon>
        <taxon>Bacillariophyta</taxon>
        <taxon>Bacillariophyceae</taxon>
        <taxon>Bacillariophycidae</taxon>
        <taxon>Naviculales</taxon>
        <taxon>Naviculaceae</taxon>
        <taxon>Fistulifera</taxon>
    </lineage>
</organism>
<feature type="region of interest" description="Disordered" evidence="1">
    <location>
        <begin position="165"/>
        <end position="198"/>
    </location>
</feature>
<accession>A0A1Z5JBL5</accession>
<dbReference type="Proteomes" id="UP000198406">
    <property type="component" value="Unassembled WGS sequence"/>
</dbReference>